<sequence>MLGIEKLSKTKKLVAGVVDTNVRRGQERLAKMLGDKGLISPTTLSMMGEMSDIYKAMAADVAKNPLRTISAESDLLRKYLALGSYTFSRAMGKDQDSVASPEADDRRFQAEDWSKHLPFDLLLQAYLINSQAFQDWLEGMDNLPKDTRDQMLFYARQVTSALSPANFLVTNPEALRITWESKGKNLLTGGKQFIDDYRQNPKLFNVGMTDRSAFEVGGNLATTPGKVVFQNELIQLIQYAPTTETVAKRPMLIVPPWINKFYILDLTARNSFIQWLVNQGQTVFIVSWLNPGPSQRDLVWDDYMQKGVVAAMDNVTKATGEAKINLIGYCIGGTLVASTLSWLKKKGRKPTLSVTYFTTLLDFTDPGGISIYINDRSLAGIEKMMNKKGYLDGRAMAFTFNLLRENELFWSFWTKNYLKGEKPAAFDLLYWNTDGTNLPAALHGPYLREMYLNNRLVQPDSLTFCGETNNLQEIDVPSMFIAARQDHIAKWKSCYTGAQAHGGKVTFLLGGSGHIAGIINPPYKEKYGFWTNNVDTLPENPDDWLAEAEQHPGSWWPHWVEWLAQYQGDQVPARVPGEGKLKALEDAPGSYVKVRAADAAQS</sequence>
<evidence type="ECO:0000259" key="5">
    <source>
        <dbReference type="Pfam" id="PF07167"/>
    </source>
</evidence>
<feature type="domain" description="Poly-beta-hydroxybutyrate polymerase N-terminal" evidence="5">
    <location>
        <begin position="104"/>
        <end position="276"/>
    </location>
</feature>
<keyword evidence="4" id="KW-0012">Acyltransferase</keyword>
<dbReference type="PATRIC" id="fig|330734.3.peg.1804"/>
<dbReference type="PANTHER" id="PTHR36837">
    <property type="entry name" value="POLY(3-HYDROXYALKANOATE) POLYMERASE SUBUNIT PHAC"/>
    <property type="match status" value="1"/>
</dbReference>
<keyword evidence="7" id="KW-1185">Reference proteome</keyword>
<dbReference type="Proteomes" id="UP000036406">
    <property type="component" value="Chromosome"/>
</dbReference>
<dbReference type="InterPro" id="IPR010963">
    <property type="entry name" value="PHA_synth_I"/>
</dbReference>
<organism evidence="6 7">
    <name type="scientific">Marinobacter psychrophilus</name>
    <dbReference type="NCBI Taxonomy" id="330734"/>
    <lineage>
        <taxon>Bacteria</taxon>
        <taxon>Pseudomonadati</taxon>
        <taxon>Pseudomonadota</taxon>
        <taxon>Gammaproteobacteria</taxon>
        <taxon>Pseudomonadales</taxon>
        <taxon>Marinobacteraceae</taxon>
        <taxon>Marinobacter</taxon>
    </lineage>
</organism>
<reference evidence="6 7" key="1">
    <citation type="submission" date="2015-05" db="EMBL/GenBank/DDBJ databases">
        <title>Complete genome of Marinobacter psychrophilus strain 20041T isolated from sea-ice of the Canadian Basin.</title>
        <authorList>
            <person name="Song L."/>
            <person name="Ren L."/>
            <person name="Yu Y."/>
            <person name="Wang X."/>
        </authorList>
    </citation>
    <scope>NUCLEOTIDE SEQUENCE [LARGE SCALE GENOMIC DNA]</scope>
    <source>
        <strain evidence="6 7">20041</strain>
    </source>
</reference>
<evidence type="ECO:0000256" key="2">
    <source>
        <dbReference type="ARBA" id="ARBA00022490"/>
    </source>
</evidence>
<evidence type="ECO:0000256" key="3">
    <source>
        <dbReference type="ARBA" id="ARBA00022679"/>
    </source>
</evidence>
<accession>A0A0H4I447</accession>
<keyword evidence="2" id="KW-0963">Cytoplasm</keyword>
<dbReference type="GO" id="GO:0042619">
    <property type="term" value="P:poly-hydroxybutyrate biosynthetic process"/>
    <property type="evidence" value="ECO:0007669"/>
    <property type="project" value="InterPro"/>
</dbReference>
<dbReference type="GO" id="GO:0016746">
    <property type="term" value="F:acyltransferase activity"/>
    <property type="evidence" value="ECO:0007669"/>
    <property type="project" value="UniProtKB-KW"/>
</dbReference>
<dbReference type="PANTHER" id="PTHR36837:SF5">
    <property type="entry name" value="POLY-3-HYDROXYBUTYRATE SYNTHASE"/>
    <property type="match status" value="1"/>
</dbReference>
<dbReference type="AlphaFoldDB" id="A0A0H4I447"/>
<comment type="subcellular location">
    <subcellularLocation>
        <location evidence="1">Cytoplasm</location>
    </subcellularLocation>
</comment>
<dbReference type="SUPFAM" id="SSF53474">
    <property type="entry name" value="alpha/beta-Hydrolases"/>
    <property type="match status" value="1"/>
</dbReference>
<dbReference type="NCBIfam" id="TIGR01838">
    <property type="entry name" value="PHA_synth_I"/>
    <property type="match status" value="1"/>
</dbReference>
<protein>
    <submittedName>
        <fullName evidence="6">Poly(3-hydroxyalkanoate) synthetase</fullName>
    </submittedName>
</protein>
<dbReference type="InterPro" id="IPR029058">
    <property type="entry name" value="AB_hydrolase_fold"/>
</dbReference>
<dbReference type="EMBL" id="CP011494">
    <property type="protein sequence ID" value="AKO52470.1"/>
    <property type="molecule type" value="Genomic_DNA"/>
</dbReference>
<keyword evidence="3" id="KW-0808">Transferase</keyword>
<dbReference type="KEGG" id="mpq:ABA45_08590"/>
<dbReference type="GO" id="GO:0005737">
    <property type="term" value="C:cytoplasm"/>
    <property type="evidence" value="ECO:0007669"/>
    <property type="project" value="UniProtKB-SubCell"/>
</dbReference>
<dbReference type="InterPro" id="IPR010941">
    <property type="entry name" value="PhaC_N"/>
</dbReference>
<gene>
    <name evidence="6" type="ORF">ABA45_08590</name>
</gene>
<name>A0A0H4I447_9GAMM</name>
<evidence type="ECO:0000256" key="1">
    <source>
        <dbReference type="ARBA" id="ARBA00004496"/>
    </source>
</evidence>
<evidence type="ECO:0000256" key="4">
    <source>
        <dbReference type="ARBA" id="ARBA00023315"/>
    </source>
</evidence>
<dbReference type="STRING" id="330734.ABA45_08590"/>
<evidence type="ECO:0000313" key="6">
    <source>
        <dbReference type="EMBL" id="AKO52470.1"/>
    </source>
</evidence>
<dbReference type="Gene3D" id="3.40.50.1820">
    <property type="entry name" value="alpha/beta hydrolase"/>
    <property type="match status" value="1"/>
</dbReference>
<proteinExistence type="predicted"/>
<dbReference type="InterPro" id="IPR051321">
    <property type="entry name" value="PHA/PHB_synthase"/>
</dbReference>
<dbReference type="Pfam" id="PF07167">
    <property type="entry name" value="PhaC_N"/>
    <property type="match status" value="1"/>
</dbReference>
<evidence type="ECO:0000313" key="7">
    <source>
        <dbReference type="Proteomes" id="UP000036406"/>
    </source>
</evidence>
<dbReference type="RefSeq" id="WP_048385357.1">
    <property type="nucleotide sequence ID" value="NZ_CP011494.1"/>
</dbReference>